<accession>A0ABQ1FCZ5</accession>
<proteinExistence type="predicted"/>
<keyword evidence="2" id="KW-1185">Reference proteome</keyword>
<dbReference type="Proteomes" id="UP000615455">
    <property type="component" value="Unassembled WGS sequence"/>
</dbReference>
<gene>
    <name evidence="1" type="ORF">GCM10008018_60410</name>
</gene>
<reference evidence="2" key="1">
    <citation type="journal article" date="2019" name="Int. J. Syst. Evol. Microbiol.">
        <title>The Global Catalogue of Microorganisms (GCM) 10K type strain sequencing project: providing services to taxonomists for standard genome sequencing and annotation.</title>
        <authorList>
            <consortium name="The Broad Institute Genomics Platform"/>
            <consortium name="The Broad Institute Genome Sequencing Center for Infectious Disease"/>
            <person name="Wu L."/>
            <person name="Ma J."/>
        </authorList>
    </citation>
    <scope>NUCLEOTIDE SEQUENCE [LARGE SCALE GENOMIC DNA]</scope>
    <source>
        <strain evidence="2">CGMCC 1.15043</strain>
    </source>
</reference>
<sequence>MKPEETRAMIVRHRIENGRHCVAIYTPGRSDEFRSASWPDDADTTSLDALLAGYWDAWKWAPRFDANAVFVYSTDEDALQAFDNEVNGDVCD</sequence>
<comment type="caution">
    <text evidence="1">The sequence shown here is derived from an EMBL/GenBank/DDBJ whole genome shotgun (WGS) entry which is preliminary data.</text>
</comment>
<evidence type="ECO:0000313" key="2">
    <source>
        <dbReference type="Proteomes" id="UP000615455"/>
    </source>
</evidence>
<evidence type="ECO:0000313" key="1">
    <source>
        <dbReference type="EMBL" id="GGA06461.1"/>
    </source>
</evidence>
<protein>
    <submittedName>
        <fullName evidence="1">Uncharacterized protein</fullName>
    </submittedName>
</protein>
<dbReference type="EMBL" id="BMHE01000050">
    <property type="protein sequence ID" value="GGA06461.1"/>
    <property type="molecule type" value="Genomic_DNA"/>
</dbReference>
<dbReference type="RefSeq" id="WP_189018943.1">
    <property type="nucleotide sequence ID" value="NZ_BMHE01000050.1"/>
</dbReference>
<name>A0ABQ1FCZ5_9BACL</name>
<organism evidence="1 2">
    <name type="scientific">Paenibacillus marchantiophytorum</name>
    <dbReference type="NCBI Taxonomy" id="1619310"/>
    <lineage>
        <taxon>Bacteria</taxon>
        <taxon>Bacillati</taxon>
        <taxon>Bacillota</taxon>
        <taxon>Bacilli</taxon>
        <taxon>Bacillales</taxon>
        <taxon>Paenibacillaceae</taxon>
        <taxon>Paenibacillus</taxon>
    </lineage>
</organism>